<feature type="non-terminal residue" evidence="3">
    <location>
        <position position="1"/>
    </location>
</feature>
<dbReference type="SMART" id="SM01326">
    <property type="entry name" value="PTEN_C2"/>
    <property type="match status" value="1"/>
</dbReference>
<feature type="region of interest" description="Disordered" evidence="1">
    <location>
        <begin position="86"/>
        <end position="107"/>
    </location>
</feature>
<dbReference type="PANTHER" id="PTHR45734:SF10">
    <property type="entry name" value="BLISTERY, ISOFORM A"/>
    <property type="match status" value="1"/>
</dbReference>
<dbReference type="PROSITE" id="PS51182">
    <property type="entry name" value="C2_TENSIN"/>
    <property type="match status" value="1"/>
</dbReference>
<organism evidence="3 4">
    <name type="scientific">Asbolus verrucosus</name>
    <name type="common">Desert ironclad beetle</name>
    <dbReference type="NCBI Taxonomy" id="1661398"/>
    <lineage>
        <taxon>Eukaryota</taxon>
        <taxon>Metazoa</taxon>
        <taxon>Ecdysozoa</taxon>
        <taxon>Arthropoda</taxon>
        <taxon>Hexapoda</taxon>
        <taxon>Insecta</taxon>
        <taxon>Pterygota</taxon>
        <taxon>Neoptera</taxon>
        <taxon>Endopterygota</taxon>
        <taxon>Coleoptera</taxon>
        <taxon>Polyphaga</taxon>
        <taxon>Cucujiformia</taxon>
        <taxon>Tenebrionidae</taxon>
        <taxon>Pimeliinae</taxon>
        <taxon>Asbolus</taxon>
    </lineage>
</organism>
<dbReference type="SUPFAM" id="SSF49562">
    <property type="entry name" value="C2 domain (Calcium/lipid-binding domain, CaLB)"/>
    <property type="match status" value="1"/>
</dbReference>
<dbReference type="InterPro" id="IPR035892">
    <property type="entry name" value="C2_domain_sf"/>
</dbReference>
<feature type="non-terminal residue" evidence="3">
    <location>
        <position position="133"/>
    </location>
</feature>
<dbReference type="InterPro" id="IPR051484">
    <property type="entry name" value="Tensin_PTEN_phosphatase"/>
</dbReference>
<name>A0A482V6C0_ASBVE</name>
<dbReference type="InterPro" id="IPR014020">
    <property type="entry name" value="Tensin_C2-dom"/>
</dbReference>
<evidence type="ECO:0000313" key="3">
    <source>
        <dbReference type="EMBL" id="RZB38979.1"/>
    </source>
</evidence>
<feature type="domain" description="C2 tensin-type" evidence="2">
    <location>
        <begin position="1"/>
        <end position="88"/>
    </location>
</feature>
<dbReference type="EMBL" id="QDEB01132239">
    <property type="protein sequence ID" value="RZB38979.1"/>
    <property type="molecule type" value="Genomic_DNA"/>
</dbReference>
<dbReference type="Pfam" id="PF10409">
    <property type="entry name" value="PTEN_C2"/>
    <property type="match status" value="1"/>
</dbReference>
<sequence length="133" mass="14532">VYNVSSGVSQFTVNVAGERRRGLQLRGDILIKCYHRGEVGRETVFACQFHTCAVADYTLSFTRQELDVACNDPRFPADGAVELHFSPGPEGRHPAPAPTPAVPFTLADDPITRADSPFFVEEFDEEGDSDSGN</sequence>
<reference evidence="3 4" key="1">
    <citation type="submission" date="2017-03" db="EMBL/GenBank/DDBJ databases">
        <title>Genome of the blue death feigning beetle - Asbolus verrucosus.</title>
        <authorList>
            <person name="Rider S.D."/>
        </authorList>
    </citation>
    <scope>NUCLEOTIDE SEQUENCE [LARGE SCALE GENOMIC DNA]</scope>
    <source>
        <strain evidence="3">Butters</strain>
        <tissue evidence="3">Head and leg muscle</tissue>
    </source>
</reference>
<evidence type="ECO:0000313" key="4">
    <source>
        <dbReference type="Proteomes" id="UP000292052"/>
    </source>
</evidence>
<evidence type="ECO:0000259" key="2">
    <source>
        <dbReference type="PROSITE" id="PS51182"/>
    </source>
</evidence>
<dbReference type="STRING" id="1661398.A0A482V6C0"/>
<accession>A0A482V6C0</accession>
<dbReference type="AlphaFoldDB" id="A0A482V6C0"/>
<keyword evidence="4" id="KW-1185">Reference proteome</keyword>
<dbReference type="GO" id="GO:0005925">
    <property type="term" value="C:focal adhesion"/>
    <property type="evidence" value="ECO:0007669"/>
    <property type="project" value="TreeGrafter"/>
</dbReference>
<dbReference type="OrthoDB" id="6273691at2759"/>
<evidence type="ECO:0000256" key="1">
    <source>
        <dbReference type="SAM" id="MobiDB-lite"/>
    </source>
</evidence>
<dbReference type="Proteomes" id="UP000292052">
    <property type="component" value="Unassembled WGS sequence"/>
</dbReference>
<gene>
    <name evidence="3" type="ORF">BDFB_002384</name>
</gene>
<dbReference type="PANTHER" id="PTHR45734">
    <property type="entry name" value="TENSIN"/>
    <property type="match status" value="1"/>
</dbReference>
<proteinExistence type="predicted"/>
<comment type="caution">
    <text evidence="3">The sequence shown here is derived from an EMBL/GenBank/DDBJ whole genome shotgun (WGS) entry which is preliminary data.</text>
</comment>
<dbReference type="Gene3D" id="2.60.40.1110">
    <property type="match status" value="1"/>
</dbReference>
<protein>
    <submittedName>
        <fullName evidence="3">PTEN C2 domain containing protein</fullName>
    </submittedName>
</protein>